<reference evidence="1" key="1">
    <citation type="submission" date="2021-02" db="EMBL/GenBank/DDBJ databases">
        <authorList>
            <consortium name="DOE Joint Genome Institute"/>
            <person name="Ahrendt S."/>
            <person name="Looney B.P."/>
            <person name="Miyauchi S."/>
            <person name="Morin E."/>
            <person name="Drula E."/>
            <person name="Courty P.E."/>
            <person name="Chicoki N."/>
            <person name="Fauchery L."/>
            <person name="Kohler A."/>
            <person name="Kuo A."/>
            <person name="Labutti K."/>
            <person name="Pangilinan J."/>
            <person name="Lipzen A."/>
            <person name="Riley R."/>
            <person name="Andreopoulos W."/>
            <person name="He G."/>
            <person name="Johnson J."/>
            <person name="Barry K.W."/>
            <person name="Grigoriev I.V."/>
            <person name="Nagy L."/>
            <person name="Hibbett D."/>
            <person name="Henrissat B."/>
            <person name="Matheny P.B."/>
            <person name="Labbe J."/>
            <person name="Martin F."/>
        </authorList>
    </citation>
    <scope>NUCLEOTIDE SEQUENCE</scope>
    <source>
        <strain evidence="1">FP105234-sp</strain>
    </source>
</reference>
<organism evidence="1 2">
    <name type="scientific">Auriscalpium vulgare</name>
    <dbReference type="NCBI Taxonomy" id="40419"/>
    <lineage>
        <taxon>Eukaryota</taxon>
        <taxon>Fungi</taxon>
        <taxon>Dikarya</taxon>
        <taxon>Basidiomycota</taxon>
        <taxon>Agaricomycotina</taxon>
        <taxon>Agaricomycetes</taxon>
        <taxon>Russulales</taxon>
        <taxon>Auriscalpiaceae</taxon>
        <taxon>Auriscalpium</taxon>
    </lineage>
</organism>
<reference evidence="1" key="2">
    <citation type="journal article" date="2022" name="New Phytol.">
        <title>Evolutionary transition to the ectomycorrhizal habit in the genomes of a hyperdiverse lineage of mushroom-forming fungi.</title>
        <authorList>
            <person name="Looney B."/>
            <person name="Miyauchi S."/>
            <person name="Morin E."/>
            <person name="Drula E."/>
            <person name="Courty P.E."/>
            <person name="Kohler A."/>
            <person name="Kuo A."/>
            <person name="LaButti K."/>
            <person name="Pangilinan J."/>
            <person name="Lipzen A."/>
            <person name="Riley R."/>
            <person name="Andreopoulos W."/>
            <person name="He G."/>
            <person name="Johnson J."/>
            <person name="Nolan M."/>
            <person name="Tritt A."/>
            <person name="Barry K.W."/>
            <person name="Grigoriev I.V."/>
            <person name="Nagy L.G."/>
            <person name="Hibbett D."/>
            <person name="Henrissat B."/>
            <person name="Matheny P.B."/>
            <person name="Labbe J."/>
            <person name="Martin F.M."/>
        </authorList>
    </citation>
    <scope>NUCLEOTIDE SEQUENCE</scope>
    <source>
        <strain evidence="1">FP105234-sp</strain>
    </source>
</reference>
<protein>
    <submittedName>
        <fullName evidence="1">Uncharacterized protein</fullName>
    </submittedName>
</protein>
<evidence type="ECO:0000313" key="1">
    <source>
        <dbReference type="EMBL" id="KAI0044547.1"/>
    </source>
</evidence>
<dbReference type="EMBL" id="MU275979">
    <property type="protein sequence ID" value="KAI0044547.1"/>
    <property type="molecule type" value="Genomic_DNA"/>
</dbReference>
<evidence type="ECO:0000313" key="2">
    <source>
        <dbReference type="Proteomes" id="UP000814033"/>
    </source>
</evidence>
<proteinExistence type="predicted"/>
<comment type="caution">
    <text evidence="1">The sequence shown here is derived from an EMBL/GenBank/DDBJ whole genome shotgun (WGS) entry which is preliminary data.</text>
</comment>
<name>A0ACB8RKW7_9AGAM</name>
<sequence length="118" mass="13430">MPSGKVCQLWSPSPRSPTSSSFLAVLARVPLNGVAWERLGQDIAMLRMMVDAHGEGVDDMDVVLEENARLNAKITRDLLIIQDQLKEMDTHIIELYKRRGRALPSWYKVTEVSEIYYP</sequence>
<accession>A0ACB8RKW7</accession>
<dbReference type="Proteomes" id="UP000814033">
    <property type="component" value="Unassembled WGS sequence"/>
</dbReference>
<keyword evidence="2" id="KW-1185">Reference proteome</keyword>
<gene>
    <name evidence="1" type="ORF">FA95DRAFT_1562134</name>
</gene>